<feature type="region of interest" description="Disordered" evidence="1">
    <location>
        <begin position="19"/>
        <end position="38"/>
    </location>
</feature>
<name>A0ABX7HY27_9BURK</name>
<evidence type="ECO:0000256" key="1">
    <source>
        <dbReference type="SAM" id="MobiDB-lite"/>
    </source>
</evidence>
<protein>
    <submittedName>
        <fullName evidence="2">Uncharacterized protein</fullName>
    </submittedName>
</protein>
<reference evidence="2 3" key="1">
    <citation type="submission" date="2021-02" db="EMBL/GenBank/DDBJ databases">
        <title>Complete Genome Sequence of Cupriavidus oxalaticus Strain Ox1, a Soil Oxalate-Degrading Species.</title>
        <authorList>
            <person name="Palmieri F."/>
            <person name="Udriet P."/>
            <person name="Deuasquier M."/>
            <person name="Beaudoing E."/>
            <person name="Johnson S.L."/>
            <person name="Davenport K.W."/>
            <person name="Chain P.S."/>
            <person name="Bindschedler S."/>
            <person name="Junier P."/>
        </authorList>
    </citation>
    <scope>NUCLEOTIDE SEQUENCE [LARGE SCALE GENOMIC DNA]</scope>
    <source>
        <strain evidence="2 3">Ox1</strain>
    </source>
</reference>
<dbReference type="Proteomes" id="UP000623307">
    <property type="component" value="Chromosome 2"/>
</dbReference>
<sequence>MPNINSINAPLGACQQMESDMVPEVRERHRPKGTGGIYTLRGKNLQAVTDRARSRLSAIDAMRSPSMGLPRMDASTGDHIVEVRYYGL</sequence>
<dbReference type="GeneID" id="303491489"/>
<organism evidence="2 3">
    <name type="scientific">Cupriavidus oxalaticus</name>
    <dbReference type="NCBI Taxonomy" id="96344"/>
    <lineage>
        <taxon>Bacteria</taxon>
        <taxon>Pseudomonadati</taxon>
        <taxon>Pseudomonadota</taxon>
        <taxon>Betaproteobacteria</taxon>
        <taxon>Burkholderiales</taxon>
        <taxon>Burkholderiaceae</taxon>
        <taxon>Cupriavidus</taxon>
    </lineage>
</organism>
<accession>A0ABX7HY27</accession>
<gene>
    <name evidence="2" type="ORF">JTE92_18215</name>
</gene>
<evidence type="ECO:0000313" key="2">
    <source>
        <dbReference type="EMBL" id="QRQ95390.1"/>
    </source>
</evidence>
<proteinExistence type="predicted"/>
<keyword evidence="3" id="KW-1185">Reference proteome</keyword>
<dbReference type="RefSeq" id="WP_147318551.1">
    <property type="nucleotide sequence ID" value="NZ_CP069810.1"/>
</dbReference>
<evidence type="ECO:0000313" key="3">
    <source>
        <dbReference type="Proteomes" id="UP000623307"/>
    </source>
</evidence>
<dbReference type="EMBL" id="CP069812">
    <property type="protein sequence ID" value="QRQ95390.1"/>
    <property type="molecule type" value="Genomic_DNA"/>
</dbReference>